<organism evidence="2 3">
    <name type="scientific">Oesophagostomum dentatum</name>
    <name type="common">Nodular worm</name>
    <dbReference type="NCBI Taxonomy" id="61180"/>
    <lineage>
        <taxon>Eukaryota</taxon>
        <taxon>Metazoa</taxon>
        <taxon>Ecdysozoa</taxon>
        <taxon>Nematoda</taxon>
        <taxon>Chromadorea</taxon>
        <taxon>Rhabditida</taxon>
        <taxon>Rhabditina</taxon>
        <taxon>Rhabditomorpha</taxon>
        <taxon>Strongyloidea</taxon>
        <taxon>Strongylidae</taxon>
        <taxon>Oesophagostomum</taxon>
    </lineage>
</organism>
<feature type="region of interest" description="Disordered" evidence="1">
    <location>
        <begin position="39"/>
        <end position="87"/>
    </location>
</feature>
<gene>
    <name evidence="2" type="ORF">OESDEN_20168</name>
</gene>
<reference evidence="2 3" key="1">
    <citation type="submission" date="2014-03" db="EMBL/GenBank/DDBJ databases">
        <title>Draft genome of the hookworm Oesophagostomum dentatum.</title>
        <authorList>
            <person name="Mitreva M."/>
        </authorList>
    </citation>
    <scope>NUCLEOTIDE SEQUENCE [LARGE SCALE GENOMIC DNA]</scope>
    <source>
        <strain evidence="2 3">OD-Hann</strain>
    </source>
</reference>
<dbReference type="EMBL" id="KN601628">
    <property type="protein sequence ID" value="KHJ80163.1"/>
    <property type="molecule type" value="Genomic_DNA"/>
</dbReference>
<dbReference type="Proteomes" id="UP000053660">
    <property type="component" value="Unassembled WGS sequence"/>
</dbReference>
<dbReference type="AlphaFoldDB" id="A0A0B1S4A9"/>
<protein>
    <submittedName>
        <fullName evidence="2">V-type ATP synthase subunit H family protein</fullName>
    </submittedName>
</protein>
<keyword evidence="3" id="KW-1185">Reference proteome</keyword>
<proteinExistence type="predicted"/>
<name>A0A0B1S4A9_OESDE</name>
<sequence length="87" mass="9406">MHECFRMAKPLAKHIKEPSLIGGEIEQEALAEEARLRAEWQARQAKAKSESGEVSRSESPQNADSPQDTGSPQNAAEVAAASDEDSD</sequence>
<evidence type="ECO:0000256" key="1">
    <source>
        <dbReference type="SAM" id="MobiDB-lite"/>
    </source>
</evidence>
<feature type="compositionally biased region" description="Polar residues" evidence="1">
    <location>
        <begin position="57"/>
        <end position="74"/>
    </location>
</feature>
<accession>A0A0B1S4A9</accession>
<evidence type="ECO:0000313" key="2">
    <source>
        <dbReference type="EMBL" id="KHJ80163.1"/>
    </source>
</evidence>
<feature type="compositionally biased region" description="Basic and acidic residues" evidence="1">
    <location>
        <begin position="47"/>
        <end position="56"/>
    </location>
</feature>
<evidence type="ECO:0000313" key="3">
    <source>
        <dbReference type="Proteomes" id="UP000053660"/>
    </source>
</evidence>